<keyword evidence="1" id="KW-0378">Hydrolase</keyword>
<evidence type="ECO:0000259" key="3">
    <source>
        <dbReference type="Pfam" id="PF00561"/>
    </source>
</evidence>
<dbReference type="InterPro" id="IPR050266">
    <property type="entry name" value="AB_hydrolase_sf"/>
</dbReference>
<sequence length="332" mass="35425">MAVRNSPRVGADRLGVVPPRGSELRYRTVHGYRRAFRVAGSGSPLVLVHGIGDSSATWESVLPALARRHLVVAPDLLGHGHSDKPRADYSVAAYANGVRDLLGVLGLERVTLVGHSLGGGVAMQFAYQYPDRVERLVLVGSGGAGPEVTPLLRAASLPGAQLAMAALRLPGVRLQIGALAEALRLAGGDLGVDARELLRVVDALPDATARAAFLRTLRAVVDWRGQVVTMLDRCYLTRGMPTLLVWGGRDAVVPVAHAHRAHAAMPGSRLEIVEGAGHFPFHTDPARFVALVDEFVASTRPAQWNREQWRQLLRSRPPGPGPGDNGAERSAT</sequence>
<dbReference type="InterPro" id="IPR000639">
    <property type="entry name" value="Epox_hydrolase-like"/>
</dbReference>
<feature type="region of interest" description="Disordered" evidence="2">
    <location>
        <begin position="310"/>
        <end position="332"/>
    </location>
</feature>
<dbReference type="EMBL" id="SMFZ01000001">
    <property type="protein sequence ID" value="TCK25252.1"/>
    <property type="molecule type" value="Genomic_DNA"/>
</dbReference>
<dbReference type="GO" id="GO:0016787">
    <property type="term" value="F:hydrolase activity"/>
    <property type="evidence" value="ECO:0007669"/>
    <property type="project" value="UniProtKB-KW"/>
</dbReference>
<dbReference type="OrthoDB" id="3371334at2"/>
<evidence type="ECO:0000313" key="4">
    <source>
        <dbReference type="EMBL" id="TCK25252.1"/>
    </source>
</evidence>
<dbReference type="AlphaFoldDB" id="A0A4R1I5D0"/>
<dbReference type="PRINTS" id="PR00412">
    <property type="entry name" value="EPOXHYDRLASE"/>
</dbReference>
<evidence type="ECO:0000313" key="5">
    <source>
        <dbReference type="Proteomes" id="UP000295560"/>
    </source>
</evidence>
<dbReference type="SUPFAM" id="SSF53474">
    <property type="entry name" value="alpha/beta-Hydrolases"/>
    <property type="match status" value="1"/>
</dbReference>
<dbReference type="PANTHER" id="PTHR43798:SF31">
    <property type="entry name" value="AB HYDROLASE SUPERFAMILY PROTEIN YCLE"/>
    <property type="match status" value="1"/>
</dbReference>
<gene>
    <name evidence="4" type="ORF">EV378_1055</name>
</gene>
<dbReference type="RefSeq" id="WP_132421572.1">
    <property type="nucleotide sequence ID" value="NZ_SMFZ01000001.1"/>
</dbReference>
<dbReference type="InterPro" id="IPR029058">
    <property type="entry name" value="AB_hydrolase_fold"/>
</dbReference>
<dbReference type="Proteomes" id="UP000295560">
    <property type="component" value="Unassembled WGS sequence"/>
</dbReference>
<dbReference type="PANTHER" id="PTHR43798">
    <property type="entry name" value="MONOACYLGLYCEROL LIPASE"/>
    <property type="match status" value="1"/>
</dbReference>
<dbReference type="GO" id="GO:0016020">
    <property type="term" value="C:membrane"/>
    <property type="evidence" value="ECO:0007669"/>
    <property type="project" value="TreeGrafter"/>
</dbReference>
<evidence type="ECO:0000256" key="1">
    <source>
        <dbReference type="ARBA" id="ARBA00022801"/>
    </source>
</evidence>
<evidence type="ECO:0000256" key="2">
    <source>
        <dbReference type="SAM" id="MobiDB-lite"/>
    </source>
</evidence>
<feature type="domain" description="AB hydrolase-1" evidence="3">
    <location>
        <begin position="44"/>
        <end position="285"/>
    </location>
</feature>
<dbReference type="Gene3D" id="3.40.50.1820">
    <property type="entry name" value="alpha/beta hydrolase"/>
    <property type="match status" value="1"/>
</dbReference>
<organism evidence="4 5">
    <name type="scientific">Pseudonocardia endophytica</name>
    <dbReference type="NCBI Taxonomy" id="401976"/>
    <lineage>
        <taxon>Bacteria</taxon>
        <taxon>Bacillati</taxon>
        <taxon>Actinomycetota</taxon>
        <taxon>Actinomycetes</taxon>
        <taxon>Pseudonocardiales</taxon>
        <taxon>Pseudonocardiaceae</taxon>
        <taxon>Pseudonocardia</taxon>
    </lineage>
</organism>
<proteinExistence type="predicted"/>
<reference evidence="4 5" key="1">
    <citation type="submission" date="2019-03" db="EMBL/GenBank/DDBJ databases">
        <title>Sequencing the genomes of 1000 actinobacteria strains.</title>
        <authorList>
            <person name="Klenk H.-P."/>
        </authorList>
    </citation>
    <scope>NUCLEOTIDE SEQUENCE [LARGE SCALE GENOMIC DNA]</scope>
    <source>
        <strain evidence="4 5">DSM 44969</strain>
    </source>
</reference>
<name>A0A4R1I5D0_PSEEN</name>
<dbReference type="Pfam" id="PF00561">
    <property type="entry name" value="Abhydrolase_1"/>
    <property type="match status" value="1"/>
</dbReference>
<dbReference type="PRINTS" id="PR00111">
    <property type="entry name" value="ABHYDROLASE"/>
</dbReference>
<protein>
    <submittedName>
        <fullName evidence="4">Pimeloyl-ACP methyl ester carboxylesterase</fullName>
    </submittedName>
</protein>
<dbReference type="InterPro" id="IPR000073">
    <property type="entry name" value="AB_hydrolase_1"/>
</dbReference>
<keyword evidence="5" id="KW-1185">Reference proteome</keyword>
<accession>A0A4R1I5D0</accession>
<comment type="caution">
    <text evidence="4">The sequence shown here is derived from an EMBL/GenBank/DDBJ whole genome shotgun (WGS) entry which is preliminary data.</text>
</comment>